<dbReference type="GO" id="GO:0006508">
    <property type="term" value="P:proteolysis"/>
    <property type="evidence" value="ECO:0007669"/>
    <property type="project" value="UniProtKB-KW"/>
</dbReference>
<evidence type="ECO:0000256" key="3">
    <source>
        <dbReference type="ARBA" id="ARBA00022670"/>
    </source>
</evidence>
<proteinExistence type="inferred from homology"/>
<evidence type="ECO:0000313" key="10">
    <source>
        <dbReference type="Proteomes" id="UP000039324"/>
    </source>
</evidence>
<dbReference type="OrthoDB" id="443318at2759"/>
<reference evidence="9 11" key="2">
    <citation type="submission" date="2018-03" db="EMBL/GenBank/DDBJ databases">
        <authorList>
            <person name="Fogelqvist J."/>
        </authorList>
    </citation>
    <scope>NUCLEOTIDE SEQUENCE [LARGE SCALE GENOMIC DNA]</scope>
</reference>
<dbReference type="Proteomes" id="UP000039324">
    <property type="component" value="Unassembled WGS sequence"/>
</dbReference>
<organism evidence="8 10">
    <name type="scientific">Plasmodiophora brassicae</name>
    <name type="common">Clubroot disease agent</name>
    <dbReference type="NCBI Taxonomy" id="37360"/>
    <lineage>
        <taxon>Eukaryota</taxon>
        <taxon>Sar</taxon>
        <taxon>Rhizaria</taxon>
        <taxon>Endomyxa</taxon>
        <taxon>Phytomyxea</taxon>
        <taxon>Plasmodiophorida</taxon>
        <taxon>Plasmodiophoridae</taxon>
        <taxon>Plasmodiophora</taxon>
    </lineage>
</organism>
<evidence type="ECO:0000313" key="9">
    <source>
        <dbReference type="EMBL" id="SPQ94411.1"/>
    </source>
</evidence>
<accession>A0A0G4ITA5</accession>
<keyword evidence="2 7" id="KW-0121">Carboxypeptidase</keyword>
<evidence type="ECO:0000256" key="5">
    <source>
        <dbReference type="ARBA" id="ARBA00022801"/>
    </source>
</evidence>
<evidence type="ECO:0000313" key="8">
    <source>
        <dbReference type="EMBL" id="CEO98326.1"/>
    </source>
</evidence>
<dbReference type="Pfam" id="PF00450">
    <property type="entry name" value="Peptidase_S10"/>
    <property type="match status" value="1"/>
</dbReference>
<dbReference type="OMA" id="FHCTIST"/>
<dbReference type="EMBL" id="OVEO01000002">
    <property type="protein sequence ID" value="SPQ94411.1"/>
    <property type="molecule type" value="Genomic_DNA"/>
</dbReference>
<evidence type="ECO:0000256" key="7">
    <source>
        <dbReference type="RuleBase" id="RU361156"/>
    </source>
</evidence>
<dbReference type="EC" id="3.4.16.-" evidence="7"/>
<dbReference type="PROSITE" id="PS00560">
    <property type="entry name" value="CARBOXYPEPT_SER_HIS"/>
    <property type="match status" value="1"/>
</dbReference>
<gene>
    <name evidence="8" type="ORF">PBRA_006440</name>
    <name evidence="9" type="ORF">PLBR_LOCUS1626</name>
</gene>
<evidence type="ECO:0000313" key="11">
    <source>
        <dbReference type="Proteomes" id="UP000290189"/>
    </source>
</evidence>
<name>A0A0G4ITA5_PLABS</name>
<dbReference type="InterPro" id="IPR018202">
    <property type="entry name" value="Ser_caboxypep_ser_AS"/>
</dbReference>
<dbReference type="GO" id="GO:0004185">
    <property type="term" value="F:serine-type carboxypeptidase activity"/>
    <property type="evidence" value="ECO:0007669"/>
    <property type="project" value="UniProtKB-UniRule"/>
</dbReference>
<evidence type="ECO:0000256" key="1">
    <source>
        <dbReference type="ARBA" id="ARBA00009431"/>
    </source>
</evidence>
<dbReference type="InterPro" id="IPR029058">
    <property type="entry name" value="AB_hydrolase_fold"/>
</dbReference>
<dbReference type="PANTHER" id="PTHR11802">
    <property type="entry name" value="SERINE PROTEASE FAMILY S10 SERINE CARBOXYPEPTIDASE"/>
    <property type="match status" value="1"/>
</dbReference>
<geneLocation type="mitochondrion" evidence="9"/>
<dbReference type="PANTHER" id="PTHR11802:SF472">
    <property type="entry name" value="SERINE CARBOXYPEPTIDASE CPVL-RELATED"/>
    <property type="match status" value="1"/>
</dbReference>
<dbReference type="InterPro" id="IPR033124">
    <property type="entry name" value="Ser_caboxypep_his_AS"/>
</dbReference>
<dbReference type="Gene3D" id="3.40.50.1820">
    <property type="entry name" value="alpha/beta hydrolase"/>
    <property type="match status" value="1"/>
</dbReference>
<reference evidence="8 10" key="1">
    <citation type="submission" date="2015-02" db="EMBL/GenBank/DDBJ databases">
        <authorList>
            <person name="Chooi Y.-H."/>
        </authorList>
    </citation>
    <scope>NUCLEOTIDE SEQUENCE [LARGE SCALE GENOMIC DNA]</scope>
    <source>
        <strain evidence="8">E3</strain>
    </source>
</reference>
<evidence type="ECO:0000256" key="2">
    <source>
        <dbReference type="ARBA" id="ARBA00022645"/>
    </source>
</evidence>
<evidence type="ECO:0000256" key="6">
    <source>
        <dbReference type="ARBA" id="ARBA00023180"/>
    </source>
</evidence>
<sequence length="423" mass="46711">MSAAATETPKSGLVTYLPGYGPVDETQYAGFVTVEQATDSNLFFWLFNCADTDDVSDAPLVIWLQGGPGASSLFGLFAEVGPYKVDEKLQLYANPFSWHRHAHLMFVDFPVGTGFSYTNDANRYVRNDAQGARDFMSFLAGFYEQYPQYRSCDLYLTGESYAGKYIPAIAHRIINSAPGSMPRLAGIAVCGAWTHPEAQVPHYTQDAARHGLLSDEQKRQADLLMDEVMTLMKQGEMLRATQVWDEAADFIYGSGGNFSPYDVRDFSGTADDPKEFDLWLALPEVRRALHAGDRVWNADDGVKVFQALRGDDMVSSLEYLRDVLSNGTRVLLFNGQYDWITSYAGVASMLENHLKWEGRDAYLSADTVTWTVDGAVAGFVRSALTLTHVLVLGAGHMVPADQPLHAFELIGRFLNDEPIAGSA</sequence>
<keyword evidence="5 7" id="KW-0378">Hydrolase</keyword>
<dbReference type="PRINTS" id="PR00724">
    <property type="entry name" value="CRBOXYPTASEC"/>
</dbReference>
<protein>
    <recommendedName>
        <fullName evidence="7">Carboxypeptidase</fullName>
        <ecNumber evidence="7">3.4.16.-</ecNumber>
    </recommendedName>
</protein>
<dbReference type="PROSITE" id="PS00131">
    <property type="entry name" value="CARBOXYPEPT_SER_SER"/>
    <property type="match status" value="1"/>
</dbReference>
<evidence type="ECO:0000256" key="4">
    <source>
        <dbReference type="ARBA" id="ARBA00022729"/>
    </source>
</evidence>
<dbReference type="STRING" id="37360.A0A0G4ITA5"/>
<dbReference type="InterPro" id="IPR001563">
    <property type="entry name" value="Peptidase_S10"/>
</dbReference>
<keyword evidence="6" id="KW-0325">Glycoprotein</keyword>
<dbReference type="SUPFAM" id="SSF53474">
    <property type="entry name" value="alpha/beta-Hydrolases"/>
    <property type="match status" value="1"/>
</dbReference>
<dbReference type="EMBL" id="CDSF01000084">
    <property type="protein sequence ID" value="CEO98326.1"/>
    <property type="molecule type" value="Genomic_DNA"/>
</dbReference>
<keyword evidence="4" id="KW-0732">Signal</keyword>
<keyword evidence="3 7" id="KW-0645">Protease</keyword>
<dbReference type="AlphaFoldDB" id="A0A0G4ITA5"/>
<keyword evidence="9" id="KW-0496">Mitochondrion</keyword>
<keyword evidence="10" id="KW-1185">Reference proteome</keyword>
<comment type="similarity">
    <text evidence="1 7">Belongs to the peptidase S10 family.</text>
</comment>
<dbReference type="Proteomes" id="UP000290189">
    <property type="component" value="Unassembled WGS sequence"/>
</dbReference>